<organism evidence="1 2">
    <name type="scientific">Tsukamurella pseudospumae</name>
    <dbReference type="NCBI Taxonomy" id="239498"/>
    <lineage>
        <taxon>Bacteria</taxon>
        <taxon>Bacillati</taxon>
        <taxon>Actinomycetota</taxon>
        <taxon>Actinomycetes</taxon>
        <taxon>Mycobacteriales</taxon>
        <taxon>Tsukamurellaceae</taxon>
        <taxon>Tsukamurella</taxon>
    </lineage>
</organism>
<name>A0A137YSL0_9ACTN</name>
<gene>
    <name evidence="1" type="ORF">AXK61_10135</name>
</gene>
<dbReference type="Proteomes" id="UP000070409">
    <property type="component" value="Unassembled WGS sequence"/>
</dbReference>
<accession>A0A137YSL0</accession>
<evidence type="ECO:0000313" key="1">
    <source>
        <dbReference type="EMBL" id="KXO88990.1"/>
    </source>
</evidence>
<proteinExistence type="predicted"/>
<sequence>MTIVSYTEIDQAGLESSPVAPALAGLRAHEARYFATKYKSDYNTAAPSDRADVVAWVEEILRTERDIEFASPILEVFVYEDDELYWPTLYFQDGVAVNVLWTKADGGKRAVGFKLSVGMNPPEELAAFKWVRQRSKLAGEIRGSYFVIKGEHPLP</sequence>
<dbReference type="RefSeq" id="WP_068747011.1">
    <property type="nucleotide sequence ID" value="NZ_LSRE01000050.1"/>
</dbReference>
<evidence type="ECO:0000313" key="2">
    <source>
        <dbReference type="Proteomes" id="UP000070409"/>
    </source>
</evidence>
<dbReference type="EMBL" id="LSRE01000050">
    <property type="protein sequence ID" value="KXO88990.1"/>
    <property type="molecule type" value="Genomic_DNA"/>
</dbReference>
<reference evidence="1 2" key="1">
    <citation type="submission" date="2016-02" db="EMBL/GenBank/DDBJ databases">
        <authorList>
            <person name="Teng J.L."/>
            <person name="Tang Y."/>
            <person name="Huang Y."/>
            <person name="Guo F."/>
            <person name="Wei W."/>
            <person name="Chen J.H."/>
            <person name="Wong S.Y."/>
            <person name="Lau S.K."/>
            <person name="Woo P.C."/>
        </authorList>
    </citation>
    <scope>NUCLEOTIDE SEQUENCE [LARGE SCALE GENOMIC DNA]</scope>
    <source>
        <strain evidence="1 2">JCM 13375</strain>
    </source>
</reference>
<protein>
    <submittedName>
        <fullName evidence="1">Phage tail protein</fullName>
    </submittedName>
</protein>
<keyword evidence="2" id="KW-1185">Reference proteome</keyword>
<comment type="caution">
    <text evidence="1">The sequence shown here is derived from an EMBL/GenBank/DDBJ whole genome shotgun (WGS) entry which is preliminary data.</text>
</comment>